<dbReference type="EMBL" id="BLXT01004368">
    <property type="protein sequence ID" value="GFO11890.1"/>
    <property type="molecule type" value="Genomic_DNA"/>
</dbReference>
<feature type="compositionally biased region" description="Acidic residues" evidence="11">
    <location>
        <begin position="1366"/>
        <end position="1376"/>
    </location>
</feature>
<evidence type="ECO:0000313" key="15">
    <source>
        <dbReference type="Proteomes" id="UP000735302"/>
    </source>
</evidence>
<dbReference type="FunFam" id="1.20.1070.10:FF:000181">
    <property type="entry name" value="Thyrotropin receptor"/>
    <property type="match status" value="1"/>
</dbReference>
<dbReference type="SUPFAM" id="SSF52058">
    <property type="entry name" value="L domain-like"/>
    <property type="match status" value="1"/>
</dbReference>
<dbReference type="PROSITE" id="PS50262">
    <property type="entry name" value="G_PROTEIN_RECEP_F1_2"/>
    <property type="match status" value="1"/>
</dbReference>
<feature type="transmembrane region" description="Helical" evidence="12">
    <location>
        <begin position="646"/>
        <end position="668"/>
    </location>
</feature>
<feature type="transmembrane region" description="Helical" evidence="12">
    <location>
        <begin position="471"/>
        <end position="496"/>
    </location>
</feature>
<dbReference type="InterPro" id="IPR000276">
    <property type="entry name" value="GPCR_Rhodpsn"/>
</dbReference>
<feature type="compositionally biased region" description="Low complexity" evidence="11">
    <location>
        <begin position="874"/>
        <end position="891"/>
    </location>
</feature>
<feature type="region of interest" description="Disordered" evidence="11">
    <location>
        <begin position="1285"/>
        <end position="1312"/>
    </location>
</feature>
<evidence type="ECO:0000256" key="7">
    <source>
        <dbReference type="ARBA" id="ARBA00023040"/>
    </source>
</evidence>
<evidence type="ECO:0000256" key="3">
    <source>
        <dbReference type="ARBA" id="ARBA00022614"/>
    </source>
</evidence>
<keyword evidence="15" id="KW-1185">Reference proteome</keyword>
<reference evidence="14 15" key="1">
    <citation type="journal article" date="2021" name="Elife">
        <title>Chloroplast acquisition without the gene transfer in kleptoplastic sea slugs, Plakobranchus ocellatus.</title>
        <authorList>
            <person name="Maeda T."/>
            <person name="Takahashi S."/>
            <person name="Yoshida T."/>
            <person name="Shimamura S."/>
            <person name="Takaki Y."/>
            <person name="Nagai Y."/>
            <person name="Toyoda A."/>
            <person name="Suzuki Y."/>
            <person name="Arimoto A."/>
            <person name="Ishii H."/>
            <person name="Satoh N."/>
            <person name="Nishiyama T."/>
            <person name="Hasebe M."/>
            <person name="Maruyama T."/>
            <person name="Minagawa J."/>
            <person name="Obokata J."/>
            <person name="Shigenobu S."/>
        </authorList>
    </citation>
    <scope>NUCLEOTIDE SEQUENCE [LARGE SCALE GENOMIC DNA]</scope>
</reference>
<keyword evidence="8 12" id="KW-0472">Membrane</keyword>
<sequence length="1446" mass="160099">MKRLQHAHHVFIPVLQSSELYTYVFGEDVIQIIIDCLKLKTIGPGVFGLFQKLDTLQITRTGLSSVPDFSAFETKSKAQNNAMYEIDLSANKIQRIKTSQFSRVKTYELRVQNNLLTSIEDGAFAGALIKRLFCRNNFNLRHLGNLAFSGIQELHFLDLSRSKITVLPTEGLINIRELVLEETPTLKKFPSVFKFSEINTAKLTYEHHCCAFRHADKQDPVESSLMELTGHTSACAAQMTPPPVFSFSELQPVATSTFDFRVRRSTNRVHSILRTLVSSLGLSLGSGFFSNDGGVKERSSESEMVEYKDTDAGFGFKKDIVDYVQPTAGSINGFGDHIFGPIIPPSTKSSLGRETYPGTRGKNIRGNKATHESGKHNERQQLPGNNWHDTPHATNGTTKWVTCGNFSSPKDYSDVICTPRPNAFNPCEDVMGYEWLRVFVWLVLLAAIGGNVVVMVVLLTARSKLTVPKFLMCNLSFADFLMGLYLLLIASVDVHFLGEYFTHAVSWQNDGGCQVAGFLTVFSSELSVFVLTVITLERWYAISQAIHVNKRLRMRQATCLIFAGWMYASGLAILPLLGVSGYGAVSMCLPMEANDPLDILYISSLLIFNGIAFTAICWCYISMFLKVRASENMARSNDATIAKRMAILVLTNFICWAPIAFFGLTASFGFPLIDITNSKVLLVFFYPFNSCANPFLYAILTKQFRKDVFILLGRHGLCTDRANRYKGTSVTRSYSYNSRHNNGLMVNANHHRHQPTATDVSILSQYCRAGSRGSRGSLLSQNGGGGWSNSTPTRNLRSASGSGSYASGRGNTSKLGMYQLSNSGAPSFTESTFESYSSAAQSLSSTRAVTVASPKHEKSAPSSGNCLPSDRVPSPTNNSGNSDSGGSEYNSDQYNCKNERKLSTVLETSHASSDAVSEDGLGVCVEIAIDGDGVAKYDHGDNSCDRDQASNTFLLQDPKPTPANERVLGGRDSLRDLFEGQPHGRVRSASEYVVIFKNAEGEPSPSASIVLPSQELDKTSNPSSSQHDHLQQQLQRQRGSTEAFERRISRDTVLSTNTVSSLVSNNTVNSMFSDPTASSNQASDAELQTADERKCSVTSLSRRNRNSRPLFHLDSFDESSPIEPEIPLPIVGKPVNNYDESNQTPLSRRYKDMLTQADSNLLFIDCVTPDYNAYNCFQADTNKEESIGERTKVTITDPTQTNPKMNLLTSLASNQDSPGRSYRSLESVDPSGQLYSPKKQSNKFLLQFTPSGKSCSCKSSFPLQDISLKRHVKSSTMCDFCEQNLPNDRRNPKQSIEQCHSPSPKTMETSFDYDYDKGKERSIGTETESLLRKNLRDSVSASSSQNGIFENSDRELKVWPVNPALEEEDEEDEEELKEVRKRERRRRRKRKRRARHNAAYVSVRTEADDVSKCYSLPSVSSDESEEEGGDSAGECLGAIESLLQAV</sequence>
<dbReference type="SUPFAM" id="SSF81321">
    <property type="entry name" value="Family A G protein-coupled receptor-like"/>
    <property type="match status" value="1"/>
</dbReference>
<evidence type="ECO:0000256" key="10">
    <source>
        <dbReference type="ARBA" id="ARBA00023224"/>
    </source>
</evidence>
<dbReference type="PANTHER" id="PTHR24372">
    <property type="entry name" value="GLYCOPROTEIN HORMONE RECEPTOR"/>
    <property type="match status" value="1"/>
</dbReference>
<feature type="compositionally biased region" description="Polar residues" evidence="11">
    <location>
        <begin position="1072"/>
        <end position="1083"/>
    </location>
</feature>
<keyword evidence="7" id="KW-0297">G-protein coupled receptor</keyword>
<feature type="compositionally biased region" description="Basic and acidic residues" evidence="11">
    <location>
        <begin position="369"/>
        <end position="379"/>
    </location>
</feature>
<feature type="region of interest" description="Disordered" evidence="11">
    <location>
        <begin position="345"/>
        <end position="393"/>
    </location>
</feature>
<organism evidence="14 15">
    <name type="scientific">Plakobranchus ocellatus</name>
    <dbReference type="NCBI Taxonomy" id="259542"/>
    <lineage>
        <taxon>Eukaryota</taxon>
        <taxon>Metazoa</taxon>
        <taxon>Spiralia</taxon>
        <taxon>Lophotrochozoa</taxon>
        <taxon>Mollusca</taxon>
        <taxon>Gastropoda</taxon>
        <taxon>Heterobranchia</taxon>
        <taxon>Euthyneura</taxon>
        <taxon>Panpulmonata</taxon>
        <taxon>Sacoglossa</taxon>
        <taxon>Placobranchoidea</taxon>
        <taxon>Plakobranchidae</taxon>
        <taxon>Plakobranchus</taxon>
    </lineage>
</organism>
<evidence type="ECO:0000256" key="9">
    <source>
        <dbReference type="ARBA" id="ARBA00023170"/>
    </source>
</evidence>
<feature type="compositionally biased region" description="Basic residues" evidence="11">
    <location>
        <begin position="1382"/>
        <end position="1396"/>
    </location>
</feature>
<proteinExistence type="predicted"/>
<feature type="region of interest" description="Disordered" evidence="11">
    <location>
        <begin position="1366"/>
        <end position="1435"/>
    </location>
</feature>
<gene>
    <name evidence="14" type="ORF">PoB_003839500</name>
</gene>
<name>A0AAV4AU77_9GAST</name>
<dbReference type="PRINTS" id="PR00373">
    <property type="entry name" value="GLYCHORMONER"/>
</dbReference>
<dbReference type="InterPro" id="IPR032675">
    <property type="entry name" value="LRR_dom_sf"/>
</dbReference>
<protein>
    <submittedName>
        <fullName evidence="14">Thyrotropin receptor</fullName>
    </submittedName>
</protein>
<dbReference type="PANTHER" id="PTHR24372:SF74">
    <property type="entry name" value="LP13728P"/>
    <property type="match status" value="1"/>
</dbReference>
<feature type="region of interest" description="Disordered" evidence="11">
    <location>
        <begin position="1014"/>
        <end position="1049"/>
    </location>
</feature>
<comment type="subcellular location">
    <subcellularLocation>
        <location evidence="1">Cell membrane</location>
        <topology evidence="1">Multi-pass membrane protein</topology>
    </subcellularLocation>
</comment>
<dbReference type="Proteomes" id="UP000735302">
    <property type="component" value="Unassembled WGS sequence"/>
</dbReference>
<evidence type="ECO:0000313" key="14">
    <source>
        <dbReference type="EMBL" id="GFO11890.1"/>
    </source>
</evidence>
<feature type="compositionally biased region" description="Low complexity" evidence="11">
    <location>
        <begin position="797"/>
        <end position="810"/>
    </location>
</feature>
<keyword evidence="5" id="KW-0677">Repeat</keyword>
<dbReference type="GO" id="GO:0009755">
    <property type="term" value="P:hormone-mediated signaling pathway"/>
    <property type="evidence" value="ECO:0007669"/>
    <property type="project" value="TreeGrafter"/>
</dbReference>
<keyword evidence="3" id="KW-0433">Leucine-rich repeat</keyword>
<feature type="transmembrane region" description="Helical" evidence="12">
    <location>
        <begin position="435"/>
        <end position="459"/>
    </location>
</feature>
<feature type="transmembrane region" description="Helical" evidence="12">
    <location>
        <begin position="516"/>
        <end position="536"/>
    </location>
</feature>
<feature type="compositionally biased region" description="Polar residues" evidence="11">
    <location>
        <begin position="1293"/>
        <end position="1309"/>
    </location>
</feature>
<evidence type="ECO:0000256" key="11">
    <source>
        <dbReference type="SAM" id="MobiDB-lite"/>
    </source>
</evidence>
<dbReference type="GO" id="GO:0008528">
    <property type="term" value="F:G protein-coupled peptide receptor activity"/>
    <property type="evidence" value="ECO:0007669"/>
    <property type="project" value="TreeGrafter"/>
</dbReference>
<evidence type="ECO:0000256" key="4">
    <source>
        <dbReference type="ARBA" id="ARBA00022692"/>
    </source>
</evidence>
<evidence type="ECO:0000259" key="13">
    <source>
        <dbReference type="PROSITE" id="PS50262"/>
    </source>
</evidence>
<keyword evidence="10" id="KW-0807">Transducer</keyword>
<dbReference type="InterPro" id="IPR002131">
    <property type="entry name" value="Gphrmn_rcpt_fam"/>
</dbReference>
<comment type="caution">
    <text evidence="14">The sequence shown here is derived from an EMBL/GenBank/DDBJ whole genome shotgun (WGS) entry which is preliminary data.</text>
</comment>
<dbReference type="PROSITE" id="PS00237">
    <property type="entry name" value="G_PROTEIN_RECEP_F1_1"/>
    <property type="match status" value="1"/>
</dbReference>
<keyword evidence="9 14" id="KW-0675">Receptor</keyword>
<evidence type="ECO:0000256" key="1">
    <source>
        <dbReference type="ARBA" id="ARBA00004651"/>
    </source>
</evidence>
<keyword evidence="6 12" id="KW-1133">Transmembrane helix</keyword>
<feature type="domain" description="G-protein coupled receptors family 1 profile" evidence="13">
    <location>
        <begin position="450"/>
        <end position="697"/>
    </location>
</feature>
<keyword evidence="4 12" id="KW-0812">Transmembrane</keyword>
<evidence type="ECO:0000256" key="8">
    <source>
        <dbReference type="ARBA" id="ARBA00023136"/>
    </source>
</evidence>
<feature type="region of interest" description="Disordered" evidence="11">
    <location>
        <begin position="849"/>
        <end position="894"/>
    </location>
</feature>
<feature type="transmembrane region" description="Helical" evidence="12">
    <location>
        <begin position="599"/>
        <end position="625"/>
    </location>
</feature>
<evidence type="ECO:0000256" key="12">
    <source>
        <dbReference type="SAM" id="Phobius"/>
    </source>
</evidence>
<dbReference type="GO" id="GO:0007189">
    <property type="term" value="P:adenylate cyclase-activating G protein-coupled receptor signaling pathway"/>
    <property type="evidence" value="ECO:0007669"/>
    <property type="project" value="TreeGrafter"/>
</dbReference>
<feature type="region of interest" description="Disordered" evidence="11">
    <location>
        <begin position="774"/>
        <end position="810"/>
    </location>
</feature>
<feature type="region of interest" description="Disordered" evidence="11">
    <location>
        <begin position="1210"/>
        <end position="1236"/>
    </location>
</feature>
<dbReference type="GO" id="GO:0016500">
    <property type="term" value="F:protein-hormone receptor activity"/>
    <property type="evidence" value="ECO:0007669"/>
    <property type="project" value="InterPro"/>
</dbReference>
<feature type="region of interest" description="Disordered" evidence="11">
    <location>
        <begin position="1072"/>
        <end position="1093"/>
    </location>
</feature>
<dbReference type="PRINTS" id="PR00237">
    <property type="entry name" value="GPCRRHODOPSN"/>
</dbReference>
<keyword evidence="2" id="KW-1003">Cell membrane</keyword>
<dbReference type="Pfam" id="PF00001">
    <property type="entry name" value="7tm_1"/>
    <property type="match status" value="1"/>
</dbReference>
<dbReference type="Gene3D" id="3.80.10.10">
    <property type="entry name" value="Ribonuclease Inhibitor"/>
    <property type="match status" value="1"/>
</dbReference>
<evidence type="ECO:0000256" key="5">
    <source>
        <dbReference type="ARBA" id="ARBA00022737"/>
    </source>
</evidence>
<dbReference type="CDD" id="cd15136">
    <property type="entry name" value="7tmA_Glyco_hormone_R"/>
    <property type="match status" value="1"/>
</dbReference>
<evidence type="ECO:0000256" key="6">
    <source>
        <dbReference type="ARBA" id="ARBA00022989"/>
    </source>
</evidence>
<evidence type="ECO:0000256" key="2">
    <source>
        <dbReference type="ARBA" id="ARBA00022475"/>
    </source>
</evidence>
<dbReference type="GO" id="GO:0005886">
    <property type="term" value="C:plasma membrane"/>
    <property type="evidence" value="ECO:0007669"/>
    <property type="project" value="UniProtKB-SubCell"/>
</dbReference>
<feature type="compositionally biased region" description="Polar residues" evidence="11">
    <location>
        <begin position="380"/>
        <end position="393"/>
    </location>
</feature>
<dbReference type="Gene3D" id="1.20.1070.10">
    <property type="entry name" value="Rhodopsin 7-helix transmembrane proteins"/>
    <property type="match status" value="1"/>
</dbReference>
<feature type="transmembrane region" description="Helical" evidence="12">
    <location>
        <begin position="557"/>
        <end position="579"/>
    </location>
</feature>
<dbReference type="InterPro" id="IPR017452">
    <property type="entry name" value="GPCR_Rhodpsn_7TM"/>
</dbReference>
<accession>A0AAV4AU77</accession>